<keyword evidence="1" id="KW-0472">Membrane</keyword>
<name>A0A2P4QRX3_RHIID</name>
<keyword evidence="1" id="KW-0812">Transmembrane</keyword>
<gene>
    <name evidence="2" type="ORF">GLOIN_2v1520556</name>
</gene>
<keyword evidence="3" id="KW-1185">Reference proteome</keyword>
<organism evidence="2 3">
    <name type="scientific">Rhizophagus irregularis (strain DAOM 181602 / DAOM 197198 / MUCL 43194)</name>
    <name type="common">Arbuscular mycorrhizal fungus</name>
    <name type="synonym">Glomus intraradices</name>
    <dbReference type="NCBI Taxonomy" id="747089"/>
    <lineage>
        <taxon>Eukaryota</taxon>
        <taxon>Fungi</taxon>
        <taxon>Fungi incertae sedis</taxon>
        <taxon>Mucoromycota</taxon>
        <taxon>Glomeromycotina</taxon>
        <taxon>Glomeromycetes</taxon>
        <taxon>Glomerales</taxon>
        <taxon>Glomeraceae</taxon>
        <taxon>Rhizophagus</taxon>
    </lineage>
</organism>
<dbReference type="EMBL" id="AUPC02000019">
    <property type="protein sequence ID" value="POG80308.1"/>
    <property type="molecule type" value="Genomic_DNA"/>
</dbReference>
<dbReference type="Proteomes" id="UP000018888">
    <property type="component" value="Unassembled WGS sequence"/>
</dbReference>
<feature type="transmembrane region" description="Helical" evidence="1">
    <location>
        <begin position="35"/>
        <end position="52"/>
    </location>
</feature>
<proteinExistence type="predicted"/>
<dbReference type="AlphaFoldDB" id="A0A2P4QRX3"/>
<evidence type="ECO:0000313" key="3">
    <source>
        <dbReference type="Proteomes" id="UP000018888"/>
    </source>
</evidence>
<comment type="caution">
    <text evidence="2">The sequence shown here is derived from an EMBL/GenBank/DDBJ whole genome shotgun (WGS) entry which is preliminary data.</text>
</comment>
<accession>A0A2P4QRX3</accession>
<evidence type="ECO:0000313" key="2">
    <source>
        <dbReference type="EMBL" id="POG80308.1"/>
    </source>
</evidence>
<sequence>MLLLKNFVKMLGLEYVQQKILITKPGQEINLPDGYWVQMVILIILVRGHYIVHRFKMIT</sequence>
<keyword evidence="1" id="KW-1133">Transmembrane helix</keyword>
<reference evidence="2 3" key="2">
    <citation type="journal article" date="2018" name="New Phytol.">
        <title>High intraspecific genome diversity in the model arbuscular mycorrhizal symbiont Rhizophagus irregularis.</title>
        <authorList>
            <person name="Chen E.C.H."/>
            <person name="Morin E."/>
            <person name="Beaudet D."/>
            <person name="Noel J."/>
            <person name="Yildirir G."/>
            <person name="Ndikumana S."/>
            <person name="Charron P."/>
            <person name="St-Onge C."/>
            <person name="Giorgi J."/>
            <person name="Kruger M."/>
            <person name="Marton T."/>
            <person name="Ropars J."/>
            <person name="Grigoriev I.V."/>
            <person name="Hainaut M."/>
            <person name="Henrissat B."/>
            <person name="Roux C."/>
            <person name="Martin F."/>
            <person name="Corradi N."/>
        </authorList>
    </citation>
    <scope>NUCLEOTIDE SEQUENCE [LARGE SCALE GENOMIC DNA]</scope>
    <source>
        <strain evidence="2 3">DAOM 197198</strain>
    </source>
</reference>
<reference evidence="2 3" key="1">
    <citation type="journal article" date="2013" name="Proc. Natl. Acad. Sci. U.S.A.">
        <title>Genome of an arbuscular mycorrhizal fungus provides insight into the oldest plant symbiosis.</title>
        <authorList>
            <person name="Tisserant E."/>
            <person name="Malbreil M."/>
            <person name="Kuo A."/>
            <person name="Kohler A."/>
            <person name="Symeonidi A."/>
            <person name="Balestrini R."/>
            <person name="Charron P."/>
            <person name="Duensing N."/>
            <person name="Frei Dit Frey N."/>
            <person name="Gianinazzi-Pearson V."/>
            <person name="Gilbert L.B."/>
            <person name="Handa Y."/>
            <person name="Herr J.R."/>
            <person name="Hijri M."/>
            <person name="Koul R."/>
            <person name="Kawaguchi M."/>
            <person name="Krajinski F."/>
            <person name="Lammers P.J."/>
            <person name="Masclaux F.G."/>
            <person name="Murat C."/>
            <person name="Morin E."/>
            <person name="Ndikumana S."/>
            <person name="Pagni M."/>
            <person name="Petitpierre D."/>
            <person name="Requena N."/>
            <person name="Rosikiewicz P."/>
            <person name="Riley R."/>
            <person name="Saito K."/>
            <person name="San Clemente H."/>
            <person name="Shapiro H."/>
            <person name="van Tuinen D."/>
            <person name="Becard G."/>
            <person name="Bonfante P."/>
            <person name="Paszkowski U."/>
            <person name="Shachar-Hill Y.Y."/>
            <person name="Tuskan G.A."/>
            <person name="Young P.W."/>
            <person name="Sanders I.R."/>
            <person name="Henrissat B."/>
            <person name="Rensing S.A."/>
            <person name="Grigoriev I.V."/>
            <person name="Corradi N."/>
            <person name="Roux C."/>
            <person name="Martin F."/>
        </authorList>
    </citation>
    <scope>NUCLEOTIDE SEQUENCE [LARGE SCALE GENOMIC DNA]</scope>
    <source>
        <strain evidence="2 3">DAOM 197198</strain>
    </source>
</reference>
<evidence type="ECO:0000256" key="1">
    <source>
        <dbReference type="SAM" id="Phobius"/>
    </source>
</evidence>
<protein>
    <submittedName>
        <fullName evidence="2">Uncharacterized protein</fullName>
    </submittedName>
</protein>